<reference evidence="2" key="1">
    <citation type="submission" date="2022-11" db="EMBL/GenBank/DDBJ databases">
        <authorList>
            <person name="Hyden B.L."/>
            <person name="Feng K."/>
            <person name="Yates T."/>
            <person name="Jawdy S."/>
            <person name="Smart L.B."/>
            <person name="Muchero W."/>
        </authorList>
    </citation>
    <scope>NUCLEOTIDE SEQUENCE</scope>
    <source>
        <tissue evidence="2">Shoot tip</tissue>
    </source>
</reference>
<reference evidence="2" key="2">
    <citation type="journal article" date="2023" name="Int. J. Mol. Sci.">
        <title>De Novo Assembly and Annotation of 11 Diverse Shrub Willow (Salix) Genomes Reveals Novel Gene Organization in Sex-Linked Regions.</title>
        <authorList>
            <person name="Hyden B."/>
            <person name="Feng K."/>
            <person name="Yates T.B."/>
            <person name="Jawdy S."/>
            <person name="Cereghino C."/>
            <person name="Smart L.B."/>
            <person name="Muchero W."/>
        </authorList>
    </citation>
    <scope>NUCLEOTIDE SEQUENCE</scope>
    <source>
        <tissue evidence="2">Shoot tip</tissue>
    </source>
</reference>
<feature type="compositionally biased region" description="Basic residues" evidence="1">
    <location>
        <begin position="1"/>
        <end position="10"/>
    </location>
</feature>
<feature type="region of interest" description="Disordered" evidence="1">
    <location>
        <begin position="1"/>
        <end position="46"/>
    </location>
</feature>
<dbReference type="AlphaFoldDB" id="A0A9Q0NUE1"/>
<feature type="compositionally biased region" description="Low complexity" evidence="1">
    <location>
        <begin position="150"/>
        <end position="163"/>
    </location>
</feature>
<dbReference type="Proteomes" id="UP001151752">
    <property type="component" value="Unassembled WGS sequence"/>
</dbReference>
<sequence length="292" mass="29116">MAKRKAKKKSPLSSSPPPSCPTSQVASGPSSPTKKLARHSSLPTQAREVDIALHLTGPNWMPEMCSVPSAPGLAASGPIPAAPPGLAAVGSSQVLAASDECSSLAVLGSQDVAQDLPSASPHPSSTQQLISENSPSFSELFAPIGESETDGSSAYNSDSSSHYGSPVLANSEFQARHPSLVSSAPEIAEDPSEYPAAPPSVPPSSFSAEKAVLSSKGTESVQASVALAMPLVDKGMQDPMICETWLSGRVKSVAAVGNATGGSDLSALGVTGAGSAGVMGGVGSTGQLVGAD</sequence>
<name>A0A9Q0NUE1_9ROSI</name>
<feature type="compositionally biased region" description="Polar residues" evidence="1">
    <location>
        <begin position="22"/>
        <end position="33"/>
    </location>
</feature>
<gene>
    <name evidence="2" type="ORF">OIU74_005793</name>
</gene>
<protein>
    <submittedName>
        <fullName evidence="2">Uncharacterized protein</fullName>
    </submittedName>
</protein>
<evidence type="ECO:0000313" key="2">
    <source>
        <dbReference type="EMBL" id="KAJ6676074.1"/>
    </source>
</evidence>
<evidence type="ECO:0000256" key="1">
    <source>
        <dbReference type="SAM" id="MobiDB-lite"/>
    </source>
</evidence>
<comment type="caution">
    <text evidence="2">The sequence shown here is derived from an EMBL/GenBank/DDBJ whole genome shotgun (WGS) entry which is preliminary data.</text>
</comment>
<evidence type="ECO:0000313" key="3">
    <source>
        <dbReference type="Proteomes" id="UP001151752"/>
    </source>
</evidence>
<dbReference type="EMBL" id="JAPFFM010000117">
    <property type="protein sequence ID" value="KAJ6676074.1"/>
    <property type="molecule type" value="Genomic_DNA"/>
</dbReference>
<proteinExistence type="predicted"/>
<accession>A0A9Q0NUE1</accession>
<feature type="compositionally biased region" description="Polar residues" evidence="1">
    <location>
        <begin position="121"/>
        <end position="133"/>
    </location>
</feature>
<feature type="region of interest" description="Disordered" evidence="1">
    <location>
        <begin position="178"/>
        <end position="211"/>
    </location>
</feature>
<feature type="region of interest" description="Disordered" evidence="1">
    <location>
        <begin position="114"/>
        <end position="133"/>
    </location>
</feature>
<keyword evidence="3" id="KW-1185">Reference proteome</keyword>
<organism evidence="2 3">
    <name type="scientific">Salix koriyanagi</name>
    <dbReference type="NCBI Taxonomy" id="2511006"/>
    <lineage>
        <taxon>Eukaryota</taxon>
        <taxon>Viridiplantae</taxon>
        <taxon>Streptophyta</taxon>
        <taxon>Embryophyta</taxon>
        <taxon>Tracheophyta</taxon>
        <taxon>Spermatophyta</taxon>
        <taxon>Magnoliopsida</taxon>
        <taxon>eudicotyledons</taxon>
        <taxon>Gunneridae</taxon>
        <taxon>Pentapetalae</taxon>
        <taxon>rosids</taxon>
        <taxon>fabids</taxon>
        <taxon>Malpighiales</taxon>
        <taxon>Salicaceae</taxon>
        <taxon>Saliceae</taxon>
        <taxon>Salix</taxon>
    </lineage>
</organism>
<feature type="region of interest" description="Disordered" evidence="1">
    <location>
        <begin position="142"/>
        <end position="163"/>
    </location>
</feature>